<dbReference type="PANTHER" id="PTHR11778">
    <property type="entry name" value="SERYL-TRNA SYNTHETASE"/>
    <property type="match status" value="1"/>
</dbReference>
<keyword evidence="2" id="KW-1185">Reference proteome</keyword>
<dbReference type="PIRSF" id="PIRSF001529">
    <property type="entry name" value="Ser-tRNA-synth_IIa"/>
    <property type="match status" value="1"/>
</dbReference>
<dbReference type="SUPFAM" id="SSF46589">
    <property type="entry name" value="tRNA-binding arm"/>
    <property type="match status" value="1"/>
</dbReference>
<dbReference type="InterPro" id="IPR042103">
    <property type="entry name" value="SerRS_1_N_sf"/>
</dbReference>
<dbReference type="InterPro" id="IPR045864">
    <property type="entry name" value="aa-tRNA-synth_II/BPL/LPL"/>
</dbReference>
<name>A0A9P0GIQ5_9CUCU</name>
<organism evidence="1 2">
    <name type="scientific">Psylliodes chrysocephalus</name>
    <dbReference type="NCBI Taxonomy" id="3402493"/>
    <lineage>
        <taxon>Eukaryota</taxon>
        <taxon>Metazoa</taxon>
        <taxon>Ecdysozoa</taxon>
        <taxon>Arthropoda</taxon>
        <taxon>Hexapoda</taxon>
        <taxon>Insecta</taxon>
        <taxon>Pterygota</taxon>
        <taxon>Neoptera</taxon>
        <taxon>Endopterygota</taxon>
        <taxon>Coleoptera</taxon>
        <taxon>Polyphaga</taxon>
        <taxon>Cucujiformia</taxon>
        <taxon>Chrysomeloidea</taxon>
        <taxon>Chrysomelidae</taxon>
        <taxon>Galerucinae</taxon>
        <taxon>Alticini</taxon>
        <taxon>Psylliodes</taxon>
    </lineage>
</organism>
<protein>
    <submittedName>
        <fullName evidence="1">Uncharacterized protein</fullName>
    </submittedName>
</protein>
<evidence type="ECO:0000313" key="1">
    <source>
        <dbReference type="EMBL" id="CAH1112237.1"/>
    </source>
</evidence>
<dbReference type="GO" id="GO:0006434">
    <property type="term" value="P:seryl-tRNA aminoacylation"/>
    <property type="evidence" value="ECO:0007669"/>
    <property type="project" value="InterPro"/>
</dbReference>
<evidence type="ECO:0000313" key="2">
    <source>
        <dbReference type="Proteomes" id="UP001153636"/>
    </source>
</evidence>
<accession>A0A9P0GIQ5</accession>
<dbReference type="AlphaFoldDB" id="A0A9P0GIQ5"/>
<dbReference type="GO" id="GO:0004828">
    <property type="term" value="F:serine-tRNA ligase activity"/>
    <property type="evidence" value="ECO:0007669"/>
    <property type="project" value="InterPro"/>
</dbReference>
<dbReference type="OrthoDB" id="24683at2759"/>
<sequence>MMTNYKNTLFKFRNIYRYFSSALYITGDKAQTTFAVLTPIIDFEKQIIHKEDLIKNVTARGLKINVDDLIKHWIFFQDIVKRKQILEITRADISQTIGKLLKCPDADPLEIEKFKIHAKMVKDDLKNLKESSYDIEETTMVKVLSLPNILHSKTPLNDENILYTHLKKPEFDSLSHMDKGTELKYIKYLDPFTCYLKSDAALFEIKLLNYFRQALLKLNYIQFSNPNFCRSVISEGCDEICHSDEKMFGIEEQHHEESNINKLRLCGSASLFSFMAYFSRHLVPQNAFSLKYFNLGKIYQPVKEKSIRSLFSLSQQTVLHIFTADLENSPDNLDILVDQISKIYDPLGIHYRIAILPARELKKAESLRISIQMYSNFEKQYVEIGNVSLYSSYLSKRLLFTYSDKKERRYPEVTSGSLLNFHKFLGCVFENSDKNVLTGFLNKLNNV</sequence>
<gene>
    <name evidence="1" type="ORF">PSYICH_LOCUS12475</name>
</gene>
<dbReference type="EMBL" id="OV651818">
    <property type="protein sequence ID" value="CAH1112237.1"/>
    <property type="molecule type" value="Genomic_DNA"/>
</dbReference>
<dbReference type="Gene3D" id="1.10.287.40">
    <property type="entry name" value="Serine-tRNA synthetase, tRNA binding domain"/>
    <property type="match status" value="1"/>
</dbReference>
<dbReference type="InterPro" id="IPR002317">
    <property type="entry name" value="Ser-tRNA-ligase_type_1"/>
</dbReference>
<proteinExistence type="predicted"/>
<dbReference type="GO" id="GO:0005524">
    <property type="term" value="F:ATP binding"/>
    <property type="evidence" value="ECO:0007669"/>
    <property type="project" value="InterPro"/>
</dbReference>
<dbReference type="Gene3D" id="3.30.930.10">
    <property type="entry name" value="Bira Bifunctional Protein, Domain 2"/>
    <property type="match status" value="1"/>
</dbReference>
<dbReference type="InterPro" id="IPR010978">
    <property type="entry name" value="tRNA-bd_arm"/>
</dbReference>
<reference evidence="1" key="1">
    <citation type="submission" date="2022-01" db="EMBL/GenBank/DDBJ databases">
        <authorList>
            <person name="King R."/>
        </authorList>
    </citation>
    <scope>NUCLEOTIDE SEQUENCE</scope>
</reference>
<dbReference type="SUPFAM" id="SSF55681">
    <property type="entry name" value="Class II aaRS and biotin synthetases"/>
    <property type="match status" value="1"/>
</dbReference>
<dbReference type="Proteomes" id="UP001153636">
    <property type="component" value="Chromosome 6"/>
</dbReference>